<dbReference type="SUPFAM" id="SSF53633">
    <property type="entry name" value="Carbamate kinase-like"/>
    <property type="match status" value="1"/>
</dbReference>
<evidence type="ECO:0008006" key="5">
    <source>
        <dbReference type="Google" id="ProtNLM"/>
    </source>
</evidence>
<dbReference type="GO" id="GO:0005829">
    <property type="term" value="C:cytosol"/>
    <property type="evidence" value="ECO:0007669"/>
    <property type="project" value="TreeGrafter"/>
</dbReference>
<organism evidence="3 4">
    <name type="scientific">Bondarzewia mesenterica</name>
    <dbReference type="NCBI Taxonomy" id="1095465"/>
    <lineage>
        <taxon>Eukaryota</taxon>
        <taxon>Fungi</taxon>
        <taxon>Dikarya</taxon>
        <taxon>Basidiomycota</taxon>
        <taxon>Agaricomycotina</taxon>
        <taxon>Agaricomycetes</taxon>
        <taxon>Russulales</taxon>
        <taxon>Bondarzewiaceae</taxon>
        <taxon>Bondarzewia</taxon>
    </lineage>
</organism>
<evidence type="ECO:0000313" key="4">
    <source>
        <dbReference type="Proteomes" id="UP000310158"/>
    </source>
</evidence>
<comment type="similarity">
    <text evidence="1">Belongs to the aspartokinase family.</text>
</comment>
<dbReference type="PANTHER" id="PTHR21499:SF59">
    <property type="entry name" value="ASPARTOKINASE"/>
    <property type="match status" value="1"/>
</dbReference>
<dbReference type="GO" id="GO:0004072">
    <property type="term" value="F:aspartate kinase activity"/>
    <property type="evidence" value="ECO:0007669"/>
    <property type="project" value="InterPro"/>
</dbReference>
<protein>
    <recommendedName>
        <fullName evidence="5">Aspartate/glutamate/uridylate kinase domain-containing protein</fullName>
    </recommendedName>
</protein>
<dbReference type="EMBL" id="SGPL01000979">
    <property type="protein sequence ID" value="THH05647.1"/>
    <property type="molecule type" value="Genomic_DNA"/>
</dbReference>
<evidence type="ECO:0000256" key="2">
    <source>
        <dbReference type="SAM" id="MobiDB-lite"/>
    </source>
</evidence>
<sequence>MSDPSSSSSSSSSFSPPSTPPNLHQNSIDPAAKWLVQKYGGTSVGKFAAKIAQDIVPDYLDQHKLAIVCSARSGSTKALGTTNLLLRAASEALQQQPRQPSSSTTPTTPGTATPFTASLFRRDRDPSSSSALQSPRSGSPPSLSNSLTLSLAMTASEQHPFSATVDVIRDEHLTAAKKAVKDESVLEELEAEIERDCECLRAFLYATQVIDEISPRSRDSIVGFGEKLGCKIIAAALRDQGIDAEYVSLENVVPAHDDADNASLDQSFYDGVATAFADRIRQCVPASPSSP</sequence>
<feature type="region of interest" description="Disordered" evidence="2">
    <location>
        <begin position="1"/>
        <end position="28"/>
    </location>
</feature>
<reference evidence="3 4" key="1">
    <citation type="submission" date="2019-02" db="EMBL/GenBank/DDBJ databases">
        <title>Genome sequencing of the rare red list fungi Bondarzewia mesenterica.</title>
        <authorList>
            <person name="Buettner E."/>
            <person name="Kellner H."/>
        </authorList>
    </citation>
    <scope>NUCLEOTIDE SEQUENCE [LARGE SCALE GENOMIC DNA]</scope>
    <source>
        <strain evidence="3 4">DSM 108281</strain>
    </source>
</reference>
<name>A0A4S4L398_9AGAM</name>
<gene>
    <name evidence="3" type="ORF">EW146_g9846</name>
</gene>
<proteinExistence type="inferred from homology"/>
<comment type="caution">
    <text evidence="3">The sequence shown here is derived from an EMBL/GenBank/DDBJ whole genome shotgun (WGS) entry which is preliminary data.</text>
</comment>
<keyword evidence="4" id="KW-1185">Reference proteome</keyword>
<dbReference type="InterPro" id="IPR018042">
    <property type="entry name" value="Aspartate_kinase_CS"/>
</dbReference>
<dbReference type="InterPro" id="IPR036393">
    <property type="entry name" value="AceGlu_kinase-like_sf"/>
</dbReference>
<feature type="compositionally biased region" description="Low complexity" evidence="2">
    <location>
        <begin position="127"/>
        <end position="146"/>
    </location>
</feature>
<feature type="non-terminal residue" evidence="3">
    <location>
        <position position="291"/>
    </location>
</feature>
<dbReference type="AlphaFoldDB" id="A0A4S4L398"/>
<dbReference type="GO" id="GO:0009089">
    <property type="term" value="P:lysine biosynthetic process via diaminopimelate"/>
    <property type="evidence" value="ECO:0007669"/>
    <property type="project" value="TreeGrafter"/>
</dbReference>
<feature type="compositionally biased region" description="Low complexity" evidence="2">
    <location>
        <begin position="100"/>
        <end position="118"/>
    </location>
</feature>
<feature type="region of interest" description="Disordered" evidence="2">
    <location>
        <begin position="92"/>
        <end position="146"/>
    </location>
</feature>
<accession>A0A4S4L398</accession>
<evidence type="ECO:0000313" key="3">
    <source>
        <dbReference type="EMBL" id="THH05647.1"/>
    </source>
</evidence>
<dbReference type="Gene3D" id="3.40.1160.10">
    <property type="entry name" value="Acetylglutamate kinase-like"/>
    <property type="match status" value="1"/>
</dbReference>
<dbReference type="Proteomes" id="UP000310158">
    <property type="component" value="Unassembled WGS sequence"/>
</dbReference>
<dbReference type="PROSITE" id="PS00324">
    <property type="entry name" value="ASPARTOKINASE"/>
    <property type="match status" value="1"/>
</dbReference>
<evidence type="ECO:0000256" key="1">
    <source>
        <dbReference type="ARBA" id="ARBA00010122"/>
    </source>
</evidence>
<dbReference type="GO" id="GO:0009090">
    <property type="term" value="P:homoserine biosynthetic process"/>
    <property type="evidence" value="ECO:0007669"/>
    <property type="project" value="TreeGrafter"/>
</dbReference>
<feature type="compositionally biased region" description="Low complexity" evidence="2">
    <location>
        <begin position="1"/>
        <end position="16"/>
    </location>
</feature>
<dbReference type="OrthoDB" id="4323675at2759"/>
<dbReference type="PANTHER" id="PTHR21499">
    <property type="entry name" value="ASPARTATE KINASE"/>
    <property type="match status" value="1"/>
</dbReference>